<reference evidence="2" key="1">
    <citation type="journal article" date="2019" name="Int. J. Syst. Evol. Microbiol.">
        <title>The Global Catalogue of Microorganisms (GCM) 10K type strain sequencing project: providing services to taxonomists for standard genome sequencing and annotation.</title>
        <authorList>
            <consortium name="The Broad Institute Genomics Platform"/>
            <consortium name="The Broad Institute Genome Sequencing Center for Infectious Disease"/>
            <person name="Wu L."/>
            <person name="Ma J."/>
        </authorList>
    </citation>
    <scope>NUCLEOTIDE SEQUENCE [LARGE SCALE GENOMIC DNA]</scope>
    <source>
        <strain evidence="2">KCTC 22814</strain>
    </source>
</reference>
<name>A0ABW6BJD2_9SPHI</name>
<dbReference type="RefSeq" id="WP_320184810.1">
    <property type="nucleotide sequence ID" value="NZ_CP138332.1"/>
</dbReference>
<keyword evidence="2" id="KW-1185">Reference proteome</keyword>
<dbReference type="Proteomes" id="UP001597525">
    <property type="component" value="Unassembled WGS sequence"/>
</dbReference>
<evidence type="ECO:0008006" key="3">
    <source>
        <dbReference type="Google" id="ProtNLM"/>
    </source>
</evidence>
<accession>A0ABW6BJD2</accession>
<gene>
    <name evidence="1" type="ORF">ACFS7Y_16155</name>
</gene>
<evidence type="ECO:0000313" key="2">
    <source>
        <dbReference type="Proteomes" id="UP001597525"/>
    </source>
</evidence>
<organism evidence="1 2">
    <name type="scientific">Sphingobacterium bambusae</name>
    <dbReference type="NCBI Taxonomy" id="662858"/>
    <lineage>
        <taxon>Bacteria</taxon>
        <taxon>Pseudomonadati</taxon>
        <taxon>Bacteroidota</taxon>
        <taxon>Sphingobacteriia</taxon>
        <taxon>Sphingobacteriales</taxon>
        <taxon>Sphingobacteriaceae</taxon>
        <taxon>Sphingobacterium</taxon>
    </lineage>
</organism>
<dbReference type="PROSITE" id="PS51257">
    <property type="entry name" value="PROKAR_LIPOPROTEIN"/>
    <property type="match status" value="1"/>
</dbReference>
<sequence>MRKLIVIIIIVAGLSACRSQRFKSSVISSNQDSTELVLEEGQNLFLEKEQVNLSFVRVLEDSRCPKGVQCFWAGVGAVELTAMGTYTRPQALLLSTENIIDKNYAKSAVFNGYTYRLVSLSPYPIKDKPKSDSEKYRVRLVIKK</sequence>
<comment type="caution">
    <text evidence="1">The sequence shown here is derived from an EMBL/GenBank/DDBJ whole genome shotgun (WGS) entry which is preliminary data.</text>
</comment>
<dbReference type="EMBL" id="JBHUPB010000010">
    <property type="protein sequence ID" value="MFD2968927.1"/>
    <property type="molecule type" value="Genomic_DNA"/>
</dbReference>
<evidence type="ECO:0000313" key="1">
    <source>
        <dbReference type="EMBL" id="MFD2968927.1"/>
    </source>
</evidence>
<protein>
    <recommendedName>
        <fullName evidence="3">Proteinase inhibitor I42 chagasin domain-containing protein</fullName>
    </recommendedName>
</protein>
<proteinExistence type="predicted"/>